<evidence type="ECO:0000256" key="2">
    <source>
        <dbReference type="ARBA" id="ARBA00022679"/>
    </source>
</evidence>
<evidence type="ECO:0000256" key="5">
    <source>
        <dbReference type="PIRSR" id="PIRSR006386-1"/>
    </source>
</evidence>
<name>A0AAW0EH18_9AGAR</name>
<dbReference type="GO" id="GO:0004602">
    <property type="term" value="F:glutathione peroxidase activity"/>
    <property type="evidence" value="ECO:0007669"/>
    <property type="project" value="TreeGrafter"/>
</dbReference>
<evidence type="ECO:0000259" key="6">
    <source>
        <dbReference type="Pfam" id="PF01323"/>
    </source>
</evidence>
<evidence type="ECO:0000313" key="8">
    <source>
        <dbReference type="Proteomes" id="UP001362999"/>
    </source>
</evidence>
<organism evidence="7 8">
    <name type="scientific">Favolaschia claudopus</name>
    <dbReference type="NCBI Taxonomy" id="2862362"/>
    <lineage>
        <taxon>Eukaryota</taxon>
        <taxon>Fungi</taxon>
        <taxon>Dikarya</taxon>
        <taxon>Basidiomycota</taxon>
        <taxon>Agaricomycotina</taxon>
        <taxon>Agaricomycetes</taxon>
        <taxon>Agaricomycetidae</taxon>
        <taxon>Agaricales</taxon>
        <taxon>Marasmiineae</taxon>
        <taxon>Mycenaceae</taxon>
        <taxon>Favolaschia</taxon>
    </lineage>
</organism>
<dbReference type="PANTHER" id="PTHR42943">
    <property type="entry name" value="GLUTATHIONE S-TRANSFERASE KAPPA"/>
    <property type="match status" value="1"/>
</dbReference>
<dbReference type="SUPFAM" id="SSF52833">
    <property type="entry name" value="Thioredoxin-like"/>
    <property type="match status" value="1"/>
</dbReference>
<keyword evidence="8" id="KW-1185">Reference proteome</keyword>
<dbReference type="GO" id="GO:0005739">
    <property type="term" value="C:mitochondrion"/>
    <property type="evidence" value="ECO:0007669"/>
    <property type="project" value="TreeGrafter"/>
</dbReference>
<dbReference type="Proteomes" id="UP001362999">
    <property type="component" value="Unassembled WGS sequence"/>
</dbReference>
<comment type="catalytic activity">
    <reaction evidence="3 4">
        <text>RX + glutathione = an S-substituted glutathione + a halide anion + H(+)</text>
        <dbReference type="Rhea" id="RHEA:16437"/>
        <dbReference type="ChEBI" id="CHEBI:15378"/>
        <dbReference type="ChEBI" id="CHEBI:16042"/>
        <dbReference type="ChEBI" id="CHEBI:17792"/>
        <dbReference type="ChEBI" id="CHEBI:57925"/>
        <dbReference type="ChEBI" id="CHEBI:90779"/>
        <dbReference type="EC" id="2.5.1.18"/>
    </reaction>
</comment>
<accession>A0AAW0EH18</accession>
<dbReference type="Pfam" id="PF01323">
    <property type="entry name" value="DSBA"/>
    <property type="match status" value="1"/>
</dbReference>
<feature type="domain" description="DSBA-like thioredoxin" evidence="6">
    <location>
        <begin position="5"/>
        <end position="209"/>
    </location>
</feature>
<comment type="caution">
    <text evidence="7">The sequence shown here is derived from an EMBL/GenBank/DDBJ whole genome shotgun (WGS) entry which is preliminary data.</text>
</comment>
<gene>
    <name evidence="7" type="ORF">R3P38DRAFT_2492503</name>
</gene>
<dbReference type="EC" id="2.5.1.18" evidence="4"/>
<dbReference type="PANTHER" id="PTHR42943:SF13">
    <property type="entry name" value="GLUTATHIONE S-TRANSFERASE KAPPA-RELATED"/>
    <property type="match status" value="1"/>
</dbReference>
<reference evidence="7 8" key="1">
    <citation type="journal article" date="2024" name="J Genomics">
        <title>Draft genome sequencing and assembly of Favolaschia claudopus CIRM-BRFM 2984 isolated from oak limbs.</title>
        <authorList>
            <person name="Navarro D."/>
            <person name="Drula E."/>
            <person name="Chaduli D."/>
            <person name="Cazenave R."/>
            <person name="Ahrendt S."/>
            <person name="Wang J."/>
            <person name="Lipzen A."/>
            <person name="Daum C."/>
            <person name="Barry K."/>
            <person name="Grigoriev I.V."/>
            <person name="Favel A."/>
            <person name="Rosso M.N."/>
            <person name="Martin F."/>
        </authorList>
    </citation>
    <scope>NUCLEOTIDE SEQUENCE [LARGE SCALE GENOMIC DNA]</scope>
    <source>
        <strain evidence="7 8">CIRM-BRFM 2984</strain>
    </source>
</reference>
<dbReference type="Gene3D" id="3.40.30.10">
    <property type="entry name" value="Glutaredoxin"/>
    <property type="match status" value="1"/>
</dbReference>
<proteinExistence type="inferred from homology"/>
<dbReference type="GO" id="GO:0006749">
    <property type="term" value="P:glutathione metabolic process"/>
    <property type="evidence" value="ECO:0007669"/>
    <property type="project" value="TreeGrafter"/>
</dbReference>
<sequence>MAGHIECYLDISSLYSFLAYVFLLKRKELLASHGVTVDFTPIFLGGVNVGSGNKPPWNLPAKQAYGSAFEVPRAIKYFGVPELRVPEFFPIMTVLPQRALCYIKETFPQSTFEKAWLAFFQANWIPPHTNLSEPDTFRSFLTEKKLFSDEEADAILAATKDKKWKDKLLENTKTVLELGAFGAPWIMVRNAGGKEEPFFGSDRFHYVWQYLGLPWQDYDLLPRQAKL</sequence>
<dbReference type="FunFam" id="3.40.30.10:FF:000096">
    <property type="entry name" value="Glutathione S-transferase kappa"/>
    <property type="match status" value="1"/>
</dbReference>
<dbReference type="EMBL" id="JAWWNJ010000001">
    <property type="protein sequence ID" value="KAK7063665.1"/>
    <property type="molecule type" value="Genomic_DNA"/>
</dbReference>
<dbReference type="PIRSF" id="PIRSF006386">
    <property type="entry name" value="HCCAis_GSTk"/>
    <property type="match status" value="1"/>
</dbReference>
<dbReference type="InterPro" id="IPR001853">
    <property type="entry name" value="DSBA-like_thioredoxin_dom"/>
</dbReference>
<dbReference type="InterPro" id="IPR051924">
    <property type="entry name" value="GST_Kappa/NadH"/>
</dbReference>
<keyword evidence="2 4" id="KW-0808">Transferase</keyword>
<dbReference type="GO" id="GO:0005777">
    <property type="term" value="C:peroxisome"/>
    <property type="evidence" value="ECO:0007669"/>
    <property type="project" value="TreeGrafter"/>
</dbReference>
<feature type="active site" description="Nucleophile" evidence="5">
    <location>
        <position position="13"/>
    </location>
</feature>
<evidence type="ECO:0000256" key="4">
    <source>
        <dbReference type="PIRNR" id="PIRNR006386"/>
    </source>
</evidence>
<evidence type="ECO:0000313" key="7">
    <source>
        <dbReference type="EMBL" id="KAK7063665.1"/>
    </source>
</evidence>
<dbReference type="InterPro" id="IPR036249">
    <property type="entry name" value="Thioredoxin-like_sf"/>
</dbReference>
<dbReference type="AlphaFoldDB" id="A0AAW0EH18"/>
<evidence type="ECO:0000256" key="1">
    <source>
        <dbReference type="ARBA" id="ARBA00006494"/>
    </source>
</evidence>
<evidence type="ECO:0000256" key="3">
    <source>
        <dbReference type="ARBA" id="ARBA00047960"/>
    </source>
</evidence>
<protein>
    <recommendedName>
        <fullName evidence="4">Glutathione S-transferase kappa</fullName>
        <ecNumber evidence="4">2.5.1.18</ecNumber>
    </recommendedName>
</protein>
<dbReference type="InterPro" id="IPR014440">
    <property type="entry name" value="HCCAis_GSTk"/>
</dbReference>
<dbReference type="GO" id="GO:0004364">
    <property type="term" value="F:glutathione transferase activity"/>
    <property type="evidence" value="ECO:0007669"/>
    <property type="project" value="UniProtKB-UniRule"/>
</dbReference>
<comment type="similarity">
    <text evidence="1 4">Belongs to the GST superfamily. Kappa family.</text>
</comment>